<reference evidence="11 12" key="1">
    <citation type="journal article" date="2011" name="J. Bacteriol.">
        <title>Genome sequence of Salinisphaera shabanensis, a gammaproteobacterium from the harsh, variable environment of the brine-seawater interface of the Shaban Deep in the Red Sea.</title>
        <authorList>
            <person name="Antunes A."/>
            <person name="Alam I."/>
            <person name="Bajic V.B."/>
            <person name="Stingl U."/>
        </authorList>
    </citation>
    <scope>NUCLEOTIDE SEQUENCE [LARGE SCALE GENOMIC DNA]</scope>
    <source>
        <strain evidence="11 12">E1L3A</strain>
    </source>
</reference>
<dbReference type="eggNOG" id="COG0848">
    <property type="taxonomic scope" value="Bacteria"/>
</dbReference>
<dbReference type="PANTHER" id="PTHR30558:SF7">
    <property type="entry name" value="TOL-PAL SYSTEM PROTEIN TOLR"/>
    <property type="match status" value="1"/>
</dbReference>
<evidence type="ECO:0000313" key="11">
    <source>
        <dbReference type="EMBL" id="ERJ18495.1"/>
    </source>
</evidence>
<keyword evidence="6 10" id="KW-0812">Transmembrane</keyword>
<protein>
    <recommendedName>
        <fullName evidence="10">Tol-Pal system protein TolR</fullName>
    </recommendedName>
</protein>
<feature type="transmembrane region" description="Helical" evidence="10">
    <location>
        <begin position="21"/>
        <end position="40"/>
    </location>
</feature>
<dbReference type="InterPro" id="IPR003400">
    <property type="entry name" value="ExbD"/>
</dbReference>
<comment type="function">
    <text evidence="10">Part of the Tol-Pal system, which plays a role in outer membrane invagination during cell division and is important for maintaining outer membrane integrity.</text>
</comment>
<dbReference type="EMBL" id="AFNV02000018">
    <property type="protein sequence ID" value="ERJ18495.1"/>
    <property type="molecule type" value="Genomic_DNA"/>
</dbReference>
<evidence type="ECO:0000313" key="12">
    <source>
        <dbReference type="Proteomes" id="UP000006242"/>
    </source>
</evidence>
<accession>F7QBJ6</accession>
<sequence length="145" mass="15563">MSIRGKRRLASEINVVPYIDVMLVLLIIFMVTAPLLTTGVDVDLPDASAQVLDTEDNDPIVLSVTRDGELYLNVGANPDQPLAGDEVTDIASRVIRERPDAPVAVKGDGSGSYANVVRGMVMLQRAGAEQVGLLTDNIDDSEDDR</sequence>
<evidence type="ECO:0000256" key="4">
    <source>
        <dbReference type="ARBA" id="ARBA00022519"/>
    </source>
</evidence>
<proteinExistence type="inferred from homology"/>
<dbReference type="Gene3D" id="3.30.420.270">
    <property type="match status" value="1"/>
</dbReference>
<dbReference type="GO" id="GO:0015031">
    <property type="term" value="P:protein transport"/>
    <property type="evidence" value="ECO:0007669"/>
    <property type="project" value="InterPro"/>
</dbReference>
<evidence type="ECO:0000256" key="10">
    <source>
        <dbReference type="HAMAP-Rule" id="MF_02203"/>
    </source>
</evidence>
<gene>
    <name evidence="10 11" type="primary">tolR</name>
    <name evidence="11" type="ORF">SSPSH_002586</name>
</gene>
<keyword evidence="4 10" id="KW-0997">Cell inner membrane</keyword>
<keyword evidence="5 10" id="KW-0132">Cell division</keyword>
<keyword evidence="7 10" id="KW-1133">Transmembrane helix</keyword>
<dbReference type="Proteomes" id="UP000006242">
    <property type="component" value="Unassembled WGS sequence"/>
</dbReference>
<name>F7QBJ6_9GAMM</name>
<dbReference type="GO" id="GO:0005886">
    <property type="term" value="C:plasma membrane"/>
    <property type="evidence" value="ECO:0007669"/>
    <property type="project" value="UniProtKB-SubCell"/>
</dbReference>
<comment type="caution">
    <text evidence="11">The sequence shown here is derived from an EMBL/GenBank/DDBJ whole genome shotgun (WGS) entry which is preliminary data.</text>
</comment>
<comment type="subunit">
    <text evidence="10">The Tol-Pal system is composed of five core proteins: the inner membrane proteins TolA, TolQ and TolR, the periplasmic protein TolB and the outer membrane protein Pal. They form a network linking the inner and outer membranes and the peptidoglycan layer.</text>
</comment>
<dbReference type="GO" id="GO:0051301">
    <property type="term" value="P:cell division"/>
    <property type="evidence" value="ECO:0007669"/>
    <property type="project" value="UniProtKB-UniRule"/>
</dbReference>
<dbReference type="HAMAP" id="MF_02203">
    <property type="entry name" value="TolR"/>
    <property type="match status" value="1"/>
</dbReference>
<dbReference type="PANTHER" id="PTHR30558">
    <property type="entry name" value="EXBD MEMBRANE COMPONENT OF PMF-DRIVEN MACROMOLECULE IMPORT SYSTEM"/>
    <property type="match status" value="1"/>
</dbReference>
<keyword evidence="8 10" id="KW-0472">Membrane</keyword>
<evidence type="ECO:0000256" key="3">
    <source>
        <dbReference type="ARBA" id="ARBA00022475"/>
    </source>
</evidence>
<evidence type="ECO:0000256" key="2">
    <source>
        <dbReference type="ARBA" id="ARBA00005811"/>
    </source>
</evidence>
<evidence type="ECO:0000256" key="5">
    <source>
        <dbReference type="ARBA" id="ARBA00022618"/>
    </source>
</evidence>
<dbReference type="Pfam" id="PF02472">
    <property type="entry name" value="ExbD"/>
    <property type="match status" value="1"/>
</dbReference>
<keyword evidence="9 10" id="KW-0131">Cell cycle</keyword>
<evidence type="ECO:0000256" key="9">
    <source>
        <dbReference type="ARBA" id="ARBA00023306"/>
    </source>
</evidence>
<dbReference type="OrthoDB" id="9798629at2"/>
<keyword evidence="12" id="KW-1185">Reference proteome</keyword>
<evidence type="ECO:0000256" key="7">
    <source>
        <dbReference type="ARBA" id="ARBA00022989"/>
    </source>
</evidence>
<dbReference type="InterPro" id="IPR014168">
    <property type="entry name" value="Tol-Pal_TolR"/>
</dbReference>
<organism evidence="11 12">
    <name type="scientific">Salinisphaera shabanensis E1L3A</name>
    <dbReference type="NCBI Taxonomy" id="1033802"/>
    <lineage>
        <taxon>Bacteria</taxon>
        <taxon>Pseudomonadati</taxon>
        <taxon>Pseudomonadota</taxon>
        <taxon>Gammaproteobacteria</taxon>
        <taxon>Salinisphaerales</taxon>
        <taxon>Salinisphaeraceae</taxon>
        <taxon>Salinisphaera</taxon>
    </lineage>
</organism>
<dbReference type="STRING" id="1033802.SSPSH_002586"/>
<comment type="similarity">
    <text evidence="2 10">Belongs to the ExbD/TolR family.</text>
</comment>
<comment type="subcellular location">
    <subcellularLocation>
        <location evidence="10">Cell inner membrane</location>
        <topology evidence="10">Single-pass membrane protein</topology>
    </subcellularLocation>
    <subcellularLocation>
        <location evidence="1">Cell membrane</location>
        <topology evidence="1">Single-pass membrane protein</topology>
    </subcellularLocation>
</comment>
<evidence type="ECO:0000256" key="6">
    <source>
        <dbReference type="ARBA" id="ARBA00022692"/>
    </source>
</evidence>
<evidence type="ECO:0000256" key="1">
    <source>
        <dbReference type="ARBA" id="ARBA00004162"/>
    </source>
</evidence>
<dbReference type="GO" id="GO:0022857">
    <property type="term" value="F:transmembrane transporter activity"/>
    <property type="evidence" value="ECO:0007669"/>
    <property type="project" value="InterPro"/>
</dbReference>
<keyword evidence="3 10" id="KW-1003">Cell membrane</keyword>
<evidence type="ECO:0000256" key="8">
    <source>
        <dbReference type="ARBA" id="ARBA00023136"/>
    </source>
</evidence>
<dbReference type="AlphaFoldDB" id="F7QBJ6"/>
<dbReference type="RefSeq" id="WP_006914663.1">
    <property type="nucleotide sequence ID" value="NZ_AFNV02000018.1"/>
</dbReference>
<dbReference type="NCBIfam" id="TIGR02801">
    <property type="entry name" value="tolR"/>
    <property type="match status" value="1"/>
</dbReference>
<reference evidence="11 12" key="2">
    <citation type="journal article" date="2013" name="PLoS ONE">
        <title>INDIGO - INtegrated Data Warehouse of MIcrobial GenOmes with Examples from the Red Sea Extremophiles.</title>
        <authorList>
            <person name="Alam I."/>
            <person name="Antunes A."/>
            <person name="Kamau A.A."/>
            <person name="Ba Alawi W."/>
            <person name="Kalkatawi M."/>
            <person name="Stingl U."/>
            <person name="Bajic V.B."/>
        </authorList>
    </citation>
    <scope>NUCLEOTIDE SEQUENCE [LARGE SCALE GENOMIC DNA]</scope>
    <source>
        <strain evidence="11 12">E1L3A</strain>
    </source>
</reference>